<evidence type="ECO:0000313" key="2">
    <source>
        <dbReference type="EMBL" id="GAA3365314.1"/>
    </source>
</evidence>
<organism evidence="2 3">
    <name type="scientific">Saccharopolyspora gregorii</name>
    <dbReference type="NCBI Taxonomy" id="33914"/>
    <lineage>
        <taxon>Bacteria</taxon>
        <taxon>Bacillati</taxon>
        <taxon>Actinomycetota</taxon>
        <taxon>Actinomycetes</taxon>
        <taxon>Pseudonocardiales</taxon>
        <taxon>Pseudonocardiaceae</taxon>
        <taxon>Saccharopolyspora</taxon>
    </lineage>
</organism>
<accession>A0ABP6S149</accession>
<protein>
    <submittedName>
        <fullName evidence="2">Uncharacterized protein</fullName>
    </submittedName>
</protein>
<dbReference type="EMBL" id="BAAAYK010000038">
    <property type="protein sequence ID" value="GAA3365314.1"/>
    <property type="molecule type" value="Genomic_DNA"/>
</dbReference>
<gene>
    <name evidence="2" type="ORF">GCM10020366_64740</name>
</gene>
<feature type="region of interest" description="Disordered" evidence="1">
    <location>
        <begin position="1"/>
        <end position="23"/>
    </location>
</feature>
<name>A0ABP6S149_9PSEU</name>
<proteinExistence type="predicted"/>
<comment type="caution">
    <text evidence="2">The sequence shown here is derived from an EMBL/GenBank/DDBJ whole genome shotgun (WGS) entry which is preliminary data.</text>
</comment>
<reference evidence="3" key="1">
    <citation type="journal article" date="2019" name="Int. J. Syst. Evol. Microbiol.">
        <title>The Global Catalogue of Microorganisms (GCM) 10K type strain sequencing project: providing services to taxonomists for standard genome sequencing and annotation.</title>
        <authorList>
            <consortium name="The Broad Institute Genomics Platform"/>
            <consortium name="The Broad Institute Genome Sequencing Center for Infectious Disease"/>
            <person name="Wu L."/>
            <person name="Ma J."/>
        </authorList>
    </citation>
    <scope>NUCLEOTIDE SEQUENCE [LARGE SCALE GENOMIC DNA]</scope>
    <source>
        <strain evidence="3">JCM 9687</strain>
    </source>
</reference>
<evidence type="ECO:0000313" key="3">
    <source>
        <dbReference type="Proteomes" id="UP001500483"/>
    </source>
</evidence>
<sequence>MIHREGLLPSQGAGPRWFSGSCRGADPETTPRFGLASGVCHPVWVARSERPVSRVFITCQWKSRPLRHEKPRALEFRSRTGFGRAWALRRESSRVAVRQGAKN</sequence>
<evidence type="ECO:0000256" key="1">
    <source>
        <dbReference type="SAM" id="MobiDB-lite"/>
    </source>
</evidence>
<keyword evidence="3" id="KW-1185">Reference proteome</keyword>
<dbReference type="Proteomes" id="UP001500483">
    <property type="component" value="Unassembled WGS sequence"/>
</dbReference>